<protein>
    <submittedName>
        <fullName evidence="6">DUF4102 domain-containing protein</fullName>
    </submittedName>
</protein>
<organism evidence="6 7">
    <name type="scientific">Hafnia paralvei</name>
    <dbReference type="NCBI Taxonomy" id="546367"/>
    <lineage>
        <taxon>Bacteria</taxon>
        <taxon>Pseudomonadati</taxon>
        <taxon>Pseudomonadota</taxon>
        <taxon>Gammaproteobacteria</taxon>
        <taxon>Enterobacterales</taxon>
        <taxon>Hafniaceae</taxon>
        <taxon>Hafnia</taxon>
    </lineage>
</organism>
<evidence type="ECO:0000259" key="4">
    <source>
        <dbReference type="Pfam" id="PF13356"/>
    </source>
</evidence>
<dbReference type="AlphaFoldDB" id="A0A2A2MFL0"/>
<dbReference type="InterPro" id="IPR010998">
    <property type="entry name" value="Integrase_recombinase_N"/>
</dbReference>
<feature type="domain" description="Integrase DNA-binding" evidence="4">
    <location>
        <begin position="3"/>
        <end position="87"/>
    </location>
</feature>
<keyword evidence="3" id="KW-0238">DNA-binding</keyword>
<dbReference type="GO" id="GO:0015074">
    <property type="term" value="P:DNA integration"/>
    <property type="evidence" value="ECO:0007669"/>
    <property type="project" value="UniProtKB-KW"/>
</dbReference>
<dbReference type="Gene3D" id="1.10.150.130">
    <property type="match status" value="1"/>
</dbReference>
<keyword evidence="2" id="KW-0229">DNA integration</keyword>
<evidence type="ECO:0000313" key="7">
    <source>
        <dbReference type="Proteomes" id="UP000218796"/>
    </source>
</evidence>
<gene>
    <name evidence="6" type="ORF">CJD50_06600</name>
</gene>
<dbReference type="GO" id="GO:0003677">
    <property type="term" value="F:DNA binding"/>
    <property type="evidence" value="ECO:0007669"/>
    <property type="project" value="UniProtKB-KW"/>
</dbReference>
<dbReference type="PANTHER" id="PTHR30629:SF9">
    <property type="entry name" value="PROTEIN INTB-RELATED"/>
    <property type="match status" value="1"/>
</dbReference>
<dbReference type="OrthoDB" id="9795573at2"/>
<dbReference type="InterPro" id="IPR053876">
    <property type="entry name" value="Phage_int_M"/>
</dbReference>
<dbReference type="Pfam" id="PF22022">
    <property type="entry name" value="Phage_int_M"/>
    <property type="match status" value="1"/>
</dbReference>
<evidence type="ECO:0000256" key="3">
    <source>
        <dbReference type="ARBA" id="ARBA00023125"/>
    </source>
</evidence>
<dbReference type="Pfam" id="PF13356">
    <property type="entry name" value="Arm-DNA-bind_3"/>
    <property type="match status" value="1"/>
</dbReference>
<dbReference type="EMBL" id="NQMS01000002">
    <property type="protein sequence ID" value="PAV97319.1"/>
    <property type="molecule type" value="Genomic_DNA"/>
</dbReference>
<name>A0A2A2MFL0_9GAMM</name>
<comment type="similarity">
    <text evidence="1">Belongs to the 'phage' integrase family.</text>
</comment>
<evidence type="ECO:0000313" key="6">
    <source>
        <dbReference type="EMBL" id="PAV97319.1"/>
    </source>
</evidence>
<dbReference type="InterPro" id="IPR025166">
    <property type="entry name" value="Integrase_DNA_bind_dom"/>
</dbReference>
<dbReference type="SUPFAM" id="SSF56349">
    <property type="entry name" value="DNA breaking-rejoining enzymes"/>
    <property type="match status" value="1"/>
</dbReference>
<dbReference type="KEGG" id="hpar:AL518_12700"/>
<reference evidence="6 7" key="1">
    <citation type="submission" date="2017-08" db="EMBL/GenBank/DDBJ databases">
        <title>Draft Genome Sequence of Hafnia alvei CITHA-6 Isolated from Raw Bovine Milk.</title>
        <authorList>
            <person name="Culligan E.P."/>
            <person name="Mcsweeney A."/>
            <person name="O'Doherty C."/>
            <person name="Gleeson E."/>
            <person name="O'Riordan D."/>
            <person name="Sleator R.D."/>
        </authorList>
    </citation>
    <scope>NUCLEOTIDE SEQUENCE [LARGE SCALE GENOMIC DNA]</scope>
    <source>
        <strain evidence="6 7">CITHA-6</strain>
    </source>
</reference>
<dbReference type="PANTHER" id="PTHR30629">
    <property type="entry name" value="PROPHAGE INTEGRASE"/>
    <property type="match status" value="1"/>
</dbReference>
<dbReference type="InterPro" id="IPR011010">
    <property type="entry name" value="DNA_brk_join_enz"/>
</dbReference>
<comment type="caution">
    <text evidence="6">The sequence shown here is derived from an EMBL/GenBank/DDBJ whole genome shotgun (WGS) entry which is preliminary data.</text>
</comment>
<accession>A0A2A2MFL0</accession>
<feature type="domain" description="Phage integrase central" evidence="5">
    <location>
        <begin position="98"/>
        <end position="186"/>
    </location>
</feature>
<keyword evidence="7" id="KW-1185">Reference proteome</keyword>
<proteinExistence type="inferred from homology"/>
<evidence type="ECO:0000256" key="2">
    <source>
        <dbReference type="ARBA" id="ARBA00022908"/>
    </source>
</evidence>
<dbReference type="InterPro" id="IPR038488">
    <property type="entry name" value="Integrase_DNA-bd_sf"/>
</dbReference>
<dbReference type="Gene3D" id="3.30.160.390">
    <property type="entry name" value="Integrase, DNA-binding domain"/>
    <property type="match status" value="1"/>
</dbReference>
<sequence>MSLNDSKISKLKPTSRPVKLSDSHGLYLLVNPGGSRIWYLKYRFGGKESRVSLGAYPLVSLADARQQRDGIRKLLTQNINPARQRMAEKASCSPEKYFNAVTLAWHKTNKKWSAYYASSMEDHIFPAIGHQPLTMLKTHDFTASLRVIEDKGFLEVASRTRKPFSNIMRYASQQGLTENNPAQHLEDITTSPVKNHYVVVIRPVLSRT</sequence>
<evidence type="ECO:0000259" key="5">
    <source>
        <dbReference type="Pfam" id="PF22022"/>
    </source>
</evidence>
<evidence type="ECO:0000256" key="1">
    <source>
        <dbReference type="ARBA" id="ARBA00008857"/>
    </source>
</evidence>
<dbReference type="InterPro" id="IPR050808">
    <property type="entry name" value="Phage_Integrase"/>
</dbReference>
<dbReference type="Proteomes" id="UP000218796">
    <property type="component" value="Unassembled WGS sequence"/>
</dbReference>